<dbReference type="Proteomes" id="UP000179237">
    <property type="component" value="Unassembled WGS sequence"/>
</dbReference>
<sequence length="152" mass="16738">MPQAPENLGDTQPTKIVPRSDTPQTLEQLAETQPVRVVRSENAQTEPEIITLERLSRKSLEFLDRLAIKLVEGESGESKGYLKQTFLDFVGIPTVLSAGDVMGFLRGYLNVRKGKTVRGAAEILTAIAHGILTGPAHKLIDIIDKYLEQNSK</sequence>
<name>A0A1F5FPJ7_9BACT</name>
<gene>
    <name evidence="2" type="ORF">A2572_02435</name>
</gene>
<evidence type="ECO:0000313" key="3">
    <source>
        <dbReference type="Proteomes" id="UP000179237"/>
    </source>
</evidence>
<dbReference type="EMBL" id="MFAQ01000043">
    <property type="protein sequence ID" value="OGD81464.1"/>
    <property type="molecule type" value="Genomic_DNA"/>
</dbReference>
<evidence type="ECO:0000256" key="1">
    <source>
        <dbReference type="SAM" id="MobiDB-lite"/>
    </source>
</evidence>
<comment type="caution">
    <text evidence="2">The sequence shown here is derived from an EMBL/GenBank/DDBJ whole genome shotgun (WGS) entry which is preliminary data.</text>
</comment>
<dbReference type="AlphaFoldDB" id="A0A1F5FPJ7"/>
<organism evidence="2 3">
    <name type="scientific">Candidatus Collierbacteria bacterium RIFOXYD1_FULL_40_9</name>
    <dbReference type="NCBI Taxonomy" id="1817731"/>
    <lineage>
        <taxon>Bacteria</taxon>
        <taxon>Candidatus Collieribacteriota</taxon>
    </lineage>
</organism>
<feature type="region of interest" description="Disordered" evidence="1">
    <location>
        <begin position="1"/>
        <end position="21"/>
    </location>
</feature>
<reference evidence="2 3" key="1">
    <citation type="journal article" date="2016" name="Nat. Commun.">
        <title>Thousands of microbial genomes shed light on interconnected biogeochemical processes in an aquifer system.</title>
        <authorList>
            <person name="Anantharaman K."/>
            <person name="Brown C.T."/>
            <person name="Hug L.A."/>
            <person name="Sharon I."/>
            <person name="Castelle C.J."/>
            <person name="Probst A.J."/>
            <person name="Thomas B.C."/>
            <person name="Singh A."/>
            <person name="Wilkins M.J."/>
            <person name="Karaoz U."/>
            <person name="Brodie E.L."/>
            <person name="Williams K.H."/>
            <person name="Hubbard S.S."/>
            <person name="Banfield J.F."/>
        </authorList>
    </citation>
    <scope>NUCLEOTIDE SEQUENCE [LARGE SCALE GENOMIC DNA]</scope>
</reference>
<accession>A0A1F5FPJ7</accession>
<protein>
    <submittedName>
        <fullName evidence="2">Uncharacterized protein</fullName>
    </submittedName>
</protein>
<evidence type="ECO:0000313" key="2">
    <source>
        <dbReference type="EMBL" id="OGD81464.1"/>
    </source>
</evidence>
<proteinExistence type="predicted"/>